<dbReference type="EMBL" id="AEGP01000029">
    <property type="protein sequence ID" value="EGG42552.1"/>
    <property type="molecule type" value="Genomic_DNA"/>
</dbReference>
<dbReference type="HOGENOM" id="CLU_2419879_0_0_2"/>
<accession>F3KJS5</accession>
<dbReference type="Proteomes" id="UP000004348">
    <property type="component" value="Chromosome"/>
</dbReference>
<dbReference type="AlphaFoldDB" id="F3KJS5"/>
<comment type="caution">
    <text evidence="1">The sequence shown here is derived from an EMBL/GenBank/DDBJ whole genome shotgun (WGS) entry which is preliminary data.</text>
</comment>
<dbReference type="STRING" id="886738.Nlim_0733"/>
<name>F3KJS5_9ARCH</name>
<organism evidence="1">
    <name type="scientific">Candidatus Nitrosarchaeum limnium SFB1</name>
    <dbReference type="NCBI Taxonomy" id="886738"/>
    <lineage>
        <taxon>Archaea</taxon>
        <taxon>Nitrososphaerota</taxon>
        <taxon>Nitrososphaeria</taxon>
        <taxon>Nitrosopumilales</taxon>
        <taxon>Nitrosopumilaceae</taxon>
        <taxon>Nitrosarchaeum</taxon>
    </lineage>
</organism>
<sequence>MITEQMLKEICDRVENSLENYVLEHKGQLFEDGKIIEGGMEGQIKNLYETRVSSLIISKGENIKSLTQNQQKYIEDRMKNTLELSKKQYES</sequence>
<proteinExistence type="predicted"/>
<reference evidence="1" key="1">
    <citation type="journal article" date="2011" name="PLoS ONE">
        <title>Genome of a low-salinity ammonia-oxidizing archaeon determined by single-cell and metagenomic analysis.</title>
        <authorList>
            <person name="Blainey P.C."/>
            <person name="Mosier A.C."/>
            <person name="Potanina A."/>
            <person name="Francis C.A."/>
            <person name="Quake S.R."/>
        </authorList>
    </citation>
    <scope>NUCLEOTIDE SEQUENCE [LARGE SCALE GENOMIC DNA]</scope>
    <source>
        <strain evidence="1">SFB1</strain>
    </source>
</reference>
<gene>
    <name evidence="1" type="ORF">Nlim_0733</name>
</gene>
<protein>
    <submittedName>
        <fullName evidence="1">Uncharacterized protein</fullName>
    </submittedName>
</protein>
<evidence type="ECO:0000313" key="1">
    <source>
        <dbReference type="EMBL" id="EGG42552.1"/>
    </source>
</evidence>